<dbReference type="AlphaFoldDB" id="A0A232EQS1"/>
<name>A0A232EQS1_9HYME</name>
<dbReference type="EMBL" id="NNAY01002723">
    <property type="protein sequence ID" value="OXU20691.1"/>
    <property type="molecule type" value="Genomic_DNA"/>
</dbReference>
<reference evidence="2 3" key="1">
    <citation type="journal article" date="2017" name="Curr. Biol.">
        <title>The Evolution of Venom by Co-option of Single-Copy Genes.</title>
        <authorList>
            <person name="Martinson E.O."/>
            <person name="Mrinalini"/>
            <person name="Kelkar Y.D."/>
            <person name="Chang C.H."/>
            <person name="Werren J.H."/>
        </authorList>
    </citation>
    <scope>NUCLEOTIDE SEQUENCE [LARGE SCALE GENOMIC DNA]</scope>
    <source>
        <strain evidence="2 3">Alberta</strain>
        <tissue evidence="2">Whole body</tissue>
    </source>
</reference>
<feature type="region of interest" description="Disordered" evidence="1">
    <location>
        <begin position="20"/>
        <end position="64"/>
    </location>
</feature>
<organism evidence="2 3">
    <name type="scientific">Trichomalopsis sarcophagae</name>
    <dbReference type="NCBI Taxonomy" id="543379"/>
    <lineage>
        <taxon>Eukaryota</taxon>
        <taxon>Metazoa</taxon>
        <taxon>Ecdysozoa</taxon>
        <taxon>Arthropoda</taxon>
        <taxon>Hexapoda</taxon>
        <taxon>Insecta</taxon>
        <taxon>Pterygota</taxon>
        <taxon>Neoptera</taxon>
        <taxon>Endopterygota</taxon>
        <taxon>Hymenoptera</taxon>
        <taxon>Apocrita</taxon>
        <taxon>Proctotrupomorpha</taxon>
        <taxon>Chalcidoidea</taxon>
        <taxon>Pteromalidae</taxon>
        <taxon>Pteromalinae</taxon>
        <taxon>Trichomalopsis</taxon>
    </lineage>
</organism>
<dbReference type="Proteomes" id="UP000215335">
    <property type="component" value="Unassembled WGS sequence"/>
</dbReference>
<evidence type="ECO:0000313" key="3">
    <source>
        <dbReference type="Proteomes" id="UP000215335"/>
    </source>
</evidence>
<comment type="caution">
    <text evidence="2">The sequence shown here is derived from an EMBL/GenBank/DDBJ whole genome shotgun (WGS) entry which is preliminary data.</text>
</comment>
<feature type="compositionally biased region" description="Acidic residues" evidence="1">
    <location>
        <begin position="34"/>
        <end position="44"/>
    </location>
</feature>
<protein>
    <submittedName>
        <fullName evidence="2">Uncharacterized protein</fullName>
    </submittedName>
</protein>
<sequence length="90" mass="10128">MGRFSSKLLLRWTREMVDSEARQNPFFAANSYEDSSDEEDDSEPPWDPVPAHAGPECHQETWEDPESSETCSICLRSRGVPPACVNPDEA</sequence>
<gene>
    <name evidence="2" type="ORF">TSAR_011741</name>
</gene>
<accession>A0A232EQS1</accession>
<evidence type="ECO:0000256" key="1">
    <source>
        <dbReference type="SAM" id="MobiDB-lite"/>
    </source>
</evidence>
<keyword evidence="3" id="KW-1185">Reference proteome</keyword>
<evidence type="ECO:0000313" key="2">
    <source>
        <dbReference type="EMBL" id="OXU20691.1"/>
    </source>
</evidence>
<proteinExistence type="predicted"/>